<dbReference type="AlphaFoldDB" id="E7QNV0"/>
<evidence type="ECO:0000313" key="5">
    <source>
        <dbReference type="Proteomes" id="UP000003751"/>
    </source>
</evidence>
<keyword evidence="2" id="KW-0812">Transmembrane</keyword>
<gene>
    <name evidence="4" type="ORF">SAMN05444342_3829</name>
    <name evidence="3" type="ORF">ZOD2009_00630</name>
</gene>
<evidence type="ECO:0000256" key="2">
    <source>
        <dbReference type="SAM" id="Phobius"/>
    </source>
</evidence>
<dbReference type="EMBL" id="AEMG01000002">
    <property type="protein sequence ID" value="EFW93603.1"/>
    <property type="molecule type" value="Genomic_DNA"/>
</dbReference>
<evidence type="ECO:0000313" key="4">
    <source>
        <dbReference type="EMBL" id="SHL45193.1"/>
    </source>
</evidence>
<dbReference type="Proteomes" id="UP000184203">
    <property type="component" value="Unassembled WGS sequence"/>
</dbReference>
<feature type="transmembrane region" description="Helical" evidence="2">
    <location>
        <begin position="22"/>
        <end position="41"/>
    </location>
</feature>
<feature type="region of interest" description="Disordered" evidence="1">
    <location>
        <begin position="48"/>
        <end position="69"/>
    </location>
</feature>
<evidence type="ECO:0000256" key="1">
    <source>
        <dbReference type="SAM" id="MobiDB-lite"/>
    </source>
</evidence>
<evidence type="ECO:0000313" key="6">
    <source>
        <dbReference type="Proteomes" id="UP000184203"/>
    </source>
</evidence>
<keyword evidence="2" id="KW-1133">Transmembrane helix</keyword>
<dbReference type="Proteomes" id="UP000003751">
    <property type="component" value="Unassembled WGS sequence"/>
</dbReference>
<organism evidence="3 5">
    <name type="scientific">Haladaptatus paucihalophilus DX253</name>
    <dbReference type="NCBI Taxonomy" id="797209"/>
    <lineage>
        <taxon>Archaea</taxon>
        <taxon>Methanobacteriati</taxon>
        <taxon>Methanobacteriota</taxon>
        <taxon>Stenosarchaea group</taxon>
        <taxon>Halobacteria</taxon>
        <taxon>Halobacteriales</taxon>
        <taxon>Haladaptataceae</taxon>
        <taxon>Haladaptatus</taxon>
    </lineage>
</organism>
<sequence length="69" mass="6939">MFGPLGPLTVGKKAAKVGYRRFGKAGAVAFGIGAVGGYVVLRKKVKSMMAGDTDDSSSDDGTAEGDEAA</sequence>
<dbReference type="EMBL" id="FRAN01000007">
    <property type="protein sequence ID" value="SHL45193.1"/>
    <property type="molecule type" value="Genomic_DNA"/>
</dbReference>
<keyword evidence="2" id="KW-0472">Membrane</keyword>
<evidence type="ECO:0000313" key="3">
    <source>
        <dbReference type="EMBL" id="EFW93603.1"/>
    </source>
</evidence>
<accession>E7QNV0</accession>
<protein>
    <submittedName>
        <fullName evidence="3">Uncharacterized protein</fullName>
    </submittedName>
</protein>
<keyword evidence="6" id="KW-1185">Reference proteome</keyword>
<feature type="compositionally biased region" description="Acidic residues" evidence="1">
    <location>
        <begin position="52"/>
        <end position="69"/>
    </location>
</feature>
<reference evidence="6" key="3">
    <citation type="submission" date="2016-11" db="EMBL/GenBank/DDBJ databases">
        <authorList>
            <person name="Varghese N."/>
            <person name="Submissions S."/>
        </authorList>
    </citation>
    <scope>NUCLEOTIDE SEQUENCE [LARGE SCALE GENOMIC DNA]</scope>
    <source>
        <strain evidence="6">DX253</strain>
    </source>
</reference>
<dbReference type="PATRIC" id="fig|797209.4.peg.105"/>
<proteinExistence type="predicted"/>
<dbReference type="RefSeq" id="WP_007976033.1">
    <property type="nucleotide sequence ID" value="NZ_AEMG01000002.1"/>
</dbReference>
<reference evidence="3 5" key="1">
    <citation type="journal article" date="2014" name="ISME J.">
        <title>Trehalose/2-sulfotrehalose biosynthesis and glycine-betaine uptake are widely spread mechanisms for osmoadaptation in the Halobacteriales.</title>
        <authorList>
            <person name="Youssef N.H."/>
            <person name="Savage-Ashlock K.N."/>
            <person name="McCully A.L."/>
            <person name="Luedtke B."/>
            <person name="Shaw E.I."/>
            <person name="Hoff W.D."/>
            <person name="Elshahed M.S."/>
        </authorList>
    </citation>
    <scope>NUCLEOTIDE SEQUENCE [LARGE SCALE GENOMIC DNA]</scope>
    <source>
        <strain evidence="3 5">DX253</strain>
    </source>
</reference>
<reference evidence="4" key="2">
    <citation type="submission" date="2016-11" db="EMBL/GenBank/DDBJ databases">
        <authorList>
            <person name="Jaros S."/>
            <person name="Januszkiewicz K."/>
            <person name="Wedrychowicz H."/>
        </authorList>
    </citation>
    <scope>NUCLEOTIDE SEQUENCE [LARGE SCALE GENOMIC DNA]</scope>
    <source>
        <strain evidence="4">DX253</strain>
    </source>
</reference>
<dbReference type="STRING" id="797209.GCA_000376445_02080"/>
<name>E7QNV0_HALPU</name>